<organism evidence="1">
    <name type="scientific">Caldilinea aerophila</name>
    <dbReference type="NCBI Taxonomy" id="133453"/>
    <lineage>
        <taxon>Bacteria</taxon>
        <taxon>Bacillati</taxon>
        <taxon>Chloroflexota</taxon>
        <taxon>Caldilineae</taxon>
        <taxon>Caldilineales</taxon>
        <taxon>Caldilineaceae</taxon>
        <taxon>Caldilinea</taxon>
    </lineage>
</organism>
<dbReference type="CDD" id="cd01745">
    <property type="entry name" value="GATase1_2"/>
    <property type="match status" value="1"/>
</dbReference>
<dbReference type="EMBL" id="DSMG01000182">
    <property type="protein sequence ID" value="HDX33266.1"/>
    <property type="molecule type" value="Genomic_DNA"/>
</dbReference>
<dbReference type="InterPro" id="IPR044668">
    <property type="entry name" value="PuuD-like"/>
</dbReference>
<dbReference type="PANTHER" id="PTHR43235">
    <property type="entry name" value="GLUTAMINE AMIDOTRANSFERASE PB2B2.05-RELATED"/>
    <property type="match status" value="1"/>
</dbReference>
<dbReference type="InterPro" id="IPR029062">
    <property type="entry name" value="Class_I_gatase-like"/>
</dbReference>
<keyword evidence="1" id="KW-0378">Hydrolase</keyword>
<reference evidence="1" key="1">
    <citation type="journal article" date="2020" name="mSystems">
        <title>Genome- and Community-Level Interaction Insights into Carbon Utilization and Element Cycling Functions of Hydrothermarchaeota in Hydrothermal Sediment.</title>
        <authorList>
            <person name="Zhou Z."/>
            <person name="Liu Y."/>
            <person name="Xu W."/>
            <person name="Pan J."/>
            <person name="Luo Z.H."/>
            <person name="Li M."/>
        </authorList>
    </citation>
    <scope>NUCLEOTIDE SEQUENCE [LARGE SCALE GENOMIC DNA]</scope>
    <source>
        <strain evidence="1">SpSt-289</strain>
    </source>
</reference>
<dbReference type="Gene3D" id="3.40.50.880">
    <property type="match status" value="1"/>
</dbReference>
<dbReference type="PROSITE" id="PS51273">
    <property type="entry name" value="GATASE_TYPE_1"/>
    <property type="match status" value="1"/>
</dbReference>
<proteinExistence type="predicted"/>
<accession>A0A7C1JMG2</accession>
<name>A0A7C1JMG2_9CHLR</name>
<dbReference type="Pfam" id="PF07722">
    <property type="entry name" value="Peptidase_C26"/>
    <property type="match status" value="1"/>
</dbReference>
<gene>
    <name evidence="1" type="ORF">ENQ20_17520</name>
</gene>
<dbReference type="PANTHER" id="PTHR43235:SF1">
    <property type="entry name" value="GLUTAMINE AMIDOTRANSFERASE PB2B2.05-RELATED"/>
    <property type="match status" value="1"/>
</dbReference>
<sequence>MSMNPNIHSSISSNGRRPLWIGITSRCGDPEWLQQNARNYIAMVGSYRAMPIILTPDSAAVLPDGTHYEPSAQGRLPGEVLDHLDGLILSGGGDVAPHYFNQPLAGAEESTIDVRRDELEIGLSQAALARNLPVFGICRGCQVLNVAAGGSMIQHLDGHRSPQEGPTRFHRVRVLPESRLHAIVGTDCFEVNTFHHQGMDRSSLAPIFRPAAAADPDEWLVEAYESVEHRWVIGVQWHPERIFELGEAHRRLWESFIAACRERRVHLELATSRR</sequence>
<dbReference type="GO" id="GO:0016811">
    <property type="term" value="F:hydrolase activity, acting on carbon-nitrogen (but not peptide) bonds, in linear amides"/>
    <property type="evidence" value="ECO:0007669"/>
    <property type="project" value="InterPro"/>
</dbReference>
<protein>
    <submittedName>
        <fullName evidence="1">Gamma-glutamyl-gamma-aminobutyrate hydrolase family protein</fullName>
    </submittedName>
</protein>
<comment type="caution">
    <text evidence="1">The sequence shown here is derived from an EMBL/GenBank/DDBJ whole genome shotgun (WGS) entry which is preliminary data.</text>
</comment>
<dbReference type="SUPFAM" id="SSF52317">
    <property type="entry name" value="Class I glutamine amidotransferase-like"/>
    <property type="match status" value="1"/>
</dbReference>
<evidence type="ECO:0000313" key="1">
    <source>
        <dbReference type="EMBL" id="HDX33266.1"/>
    </source>
</evidence>
<dbReference type="AlphaFoldDB" id="A0A7C1JMG2"/>
<dbReference type="GO" id="GO:0005829">
    <property type="term" value="C:cytosol"/>
    <property type="evidence" value="ECO:0007669"/>
    <property type="project" value="TreeGrafter"/>
</dbReference>
<dbReference type="InterPro" id="IPR011697">
    <property type="entry name" value="Peptidase_C26"/>
</dbReference>